<protein>
    <submittedName>
        <fullName evidence="1">Uncharacterized protein</fullName>
    </submittedName>
</protein>
<sequence>MDHILARYGSVMAYLKLTQIKLFVQVCRKIYFICVKNHVVMIGVLRSESRGWRKGQA</sequence>
<dbReference type="HOGENOM" id="CLU_200428_0_0_6"/>
<gene>
    <name evidence="1" type="ORF">KPNJ2_04834</name>
</gene>
<dbReference type="EMBL" id="CP006918">
    <property type="protein sequence ID" value="AHM81606.1"/>
    <property type="molecule type" value="Genomic_DNA"/>
</dbReference>
<proteinExistence type="predicted"/>
<organism evidence="1 2">
    <name type="scientific">Klebsiella pneumoniae 30684/NJST258_2</name>
    <dbReference type="NCBI Taxonomy" id="1420013"/>
    <lineage>
        <taxon>Bacteria</taxon>
        <taxon>Pseudomonadati</taxon>
        <taxon>Pseudomonadota</taxon>
        <taxon>Gammaproteobacteria</taxon>
        <taxon>Enterobacterales</taxon>
        <taxon>Enterobacteriaceae</taxon>
        <taxon>Klebsiella/Raoultella group</taxon>
        <taxon>Klebsiella</taxon>
        <taxon>Klebsiella pneumoniae complex</taxon>
    </lineage>
</organism>
<dbReference type="Proteomes" id="UP000019586">
    <property type="component" value="Chromosome"/>
</dbReference>
<reference evidence="1 2" key="1">
    <citation type="journal article" date="2014" name="Proc. Natl. Acad. Sci. U.S.A.">
        <title>Molecular dissection of the evolution of carbapenem-resistant multilocus sequence type 258 Klebsiella pneumoniae.</title>
        <authorList>
            <person name="Deleo F.R."/>
            <person name="Chen L."/>
            <person name="Porcella S.F."/>
            <person name="Martens C.A."/>
            <person name="Kobayashi S.D."/>
            <person name="Porter A.R."/>
            <person name="Chavda K.D."/>
            <person name="Jacobs M.R."/>
            <person name="Mathema B."/>
            <person name="Olsen R.J."/>
            <person name="Bonomo R.A."/>
            <person name="Musser J.M."/>
            <person name="Kreiswirth B.N."/>
        </authorList>
    </citation>
    <scope>NUCLEOTIDE SEQUENCE [LARGE SCALE GENOMIC DNA]</scope>
    <source>
        <strain evidence="1">30684/NJST258_2</strain>
    </source>
</reference>
<dbReference type="KEGG" id="kps:KPNJ2_04834"/>
<evidence type="ECO:0000313" key="1">
    <source>
        <dbReference type="EMBL" id="AHM81606.1"/>
    </source>
</evidence>
<dbReference type="AlphaFoldDB" id="W8VI67"/>
<name>W8VI67_KLEPN</name>
<evidence type="ECO:0000313" key="2">
    <source>
        <dbReference type="Proteomes" id="UP000019586"/>
    </source>
</evidence>
<accession>W8VI67</accession>